<feature type="domain" description="Peptidase S24/S26A/S26B/S26C" evidence="1">
    <location>
        <begin position="13"/>
        <end position="120"/>
    </location>
</feature>
<name>A0A3L8Q2V2_9GAMM</name>
<dbReference type="Gene3D" id="2.10.109.10">
    <property type="entry name" value="Umud Fragment, subunit A"/>
    <property type="match status" value="1"/>
</dbReference>
<comment type="caution">
    <text evidence="2">The sequence shown here is derived from an EMBL/GenBank/DDBJ whole genome shotgun (WGS) entry which is preliminary data.</text>
</comment>
<protein>
    <submittedName>
        <fullName evidence="2">S24 family peptidase</fullName>
    </submittedName>
</protein>
<reference evidence="2 3" key="1">
    <citation type="submission" date="2018-09" db="EMBL/GenBank/DDBJ databases">
        <title>Phylogeny of the Shewanellaceae, and recommendation for two new genera, Pseudoshewanella and Parashewanella.</title>
        <authorList>
            <person name="Wang G."/>
        </authorList>
    </citation>
    <scope>NUCLEOTIDE SEQUENCE [LARGE SCALE GENOMIC DNA]</scope>
    <source>
        <strain evidence="2 3">C51</strain>
    </source>
</reference>
<dbReference type="PANTHER" id="PTHR33516:SF2">
    <property type="entry name" value="LEXA REPRESSOR-RELATED"/>
    <property type="match status" value="1"/>
</dbReference>
<evidence type="ECO:0000313" key="2">
    <source>
        <dbReference type="EMBL" id="RLV61273.1"/>
    </source>
</evidence>
<gene>
    <name evidence="2" type="ORF">D5018_03165</name>
</gene>
<dbReference type="InterPro" id="IPR036286">
    <property type="entry name" value="LexA/Signal_pep-like_sf"/>
</dbReference>
<dbReference type="NCBIfam" id="NF007621">
    <property type="entry name" value="PRK10276.1"/>
    <property type="match status" value="1"/>
</dbReference>
<evidence type="ECO:0000313" key="3">
    <source>
        <dbReference type="Proteomes" id="UP000281474"/>
    </source>
</evidence>
<dbReference type="InterPro" id="IPR039418">
    <property type="entry name" value="LexA-like"/>
</dbReference>
<dbReference type="Proteomes" id="UP000281474">
    <property type="component" value="Unassembled WGS sequence"/>
</dbReference>
<dbReference type="AlphaFoldDB" id="A0A3L8Q2V2"/>
<evidence type="ECO:0000259" key="1">
    <source>
        <dbReference type="Pfam" id="PF00717"/>
    </source>
</evidence>
<dbReference type="CDD" id="cd06529">
    <property type="entry name" value="S24_LexA-like"/>
    <property type="match status" value="1"/>
</dbReference>
<dbReference type="PANTHER" id="PTHR33516">
    <property type="entry name" value="LEXA REPRESSOR"/>
    <property type="match status" value="1"/>
</dbReference>
<accession>A0A3L8Q2V2</accession>
<dbReference type="EMBL" id="QZEI01000005">
    <property type="protein sequence ID" value="RLV61273.1"/>
    <property type="molecule type" value="Genomic_DNA"/>
</dbReference>
<dbReference type="OrthoDB" id="9787787at2"/>
<dbReference type="Pfam" id="PF00717">
    <property type="entry name" value="Peptidase_S24"/>
    <property type="match status" value="1"/>
</dbReference>
<dbReference type="RefSeq" id="WP_121837535.1">
    <property type="nucleotide sequence ID" value="NZ_ML014756.1"/>
</dbReference>
<organism evidence="2 3">
    <name type="scientific">Parashewanella curva</name>
    <dbReference type="NCBI Taxonomy" id="2338552"/>
    <lineage>
        <taxon>Bacteria</taxon>
        <taxon>Pseudomonadati</taxon>
        <taxon>Pseudomonadota</taxon>
        <taxon>Gammaproteobacteria</taxon>
        <taxon>Alteromonadales</taxon>
        <taxon>Shewanellaceae</taxon>
        <taxon>Parashewanella</taxon>
    </lineage>
</organism>
<dbReference type="SUPFAM" id="SSF51306">
    <property type="entry name" value="LexA/Signal peptidase"/>
    <property type="match status" value="1"/>
</dbReference>
<sequence>MKIIPIYAQAGVTGFESPAAEYSQLALSLDELLIEHPSATFIGRAKGDSMQGVGIFDNDILIVDRHVHRRHMDIVVANLNGEFVCKIYDSNRKLLLSANEQYQAITVNEYDEFSIEGVIVRSIRCHRVSSLLV</sequence>
<keyword evidence="3" id="KW-1185">Reference proteome</keyword>
<proteinExistence type="predicted"/>
<dbReference type="InterPro" id="IPR015927">
    <property type="entry name" value="Peptidase_S24_S26A/B/C"/>
</dbReference>
<dbReference type="InterPro" id="IPR050077">
    <property type="entry name" value="LexA_repressor"/>
</dbReference>